<proteinExistence type="predicted"/>
<dbReference type="InterPro" id="IPR003715">
    <property type="entry name" value="Poly_export_N"/>
</dbReference>
<feature type="chain" id="PRO_5016245914" evidence="3">
    <location>
        <begin position="27"/>
        <end position="558"/>
    </location>
</feature>
<accession>A0A318EKH6</accession>
<dbReference type="PANTHER" id="PTHR33619:SF3">
    <property type="entry name" value="POLYSACCHARIDE EXPORT PROTEIN GFCE-RELATED"/>
    <property type="match status" value="1"/>
</dbReference>
<dbReference type="GO" id="GO:0015159">
    <property type="term" value="F:polysaccharide transmembrane transporter activity"/>
    <property type="evidence" value="ECO:0007669"/>
    <property type="project" value="InterPro"/>
</dbReference>
<feature type="coiled-coil region" evidence="2">
    <location>
        <begin position="371"/>
        <end position="420"/>
    </location>
</feature>
<evidence type="ECO:0000313" key="6">
    <source>
        <dbReference type="EMBL" id="PXV69760.1"/>
    </source>
</evidence>
<feature type="domain" description="Soluble ligand binding" evidence="5">
    <location>
        <begin position="457"/>
        <end position="505"/>
    </location>
</feature>
<dbReference type="Pfam" id="PF10531">
    <property type="entry name" value="SLBB"/>
    <property type="match status" value="1"/>
</dbReference>
<gene>
    <name evidence="6" type="ORF">C8D93_103336</name>
</gene>
<keyword evidence="1 3" id="KW-0732">Signal</keyword>
<protein>
    <submittedName>
        <fullName evidence="6">Protein involved in polysaccharide export with SLBB domain</fullName>
    </submittedName>
</protein>
<feature type="signal peptide" evidence="3">
    <location>
        <begin position="1"/>
        <end position="26"/>
    </location>
</feature>
<dbReference type="InterPro" id="IPR049712">
    <property type="entry name" value="Poly_export"/>
</dbReference>
<evidence type="ECO:0000256" key="1">
    <source>
        <dbReference type="ARBA" id="ARBA00022729"/>
    </source>
</evidence>
<reference evidence="6 7" key="1">
    <citation type="submission" date="2018-04" db="EMBL/GenBank/DDBJ databases">
        <title>Genomic Encyclopedia of Type Strains, Phase IV (KMG-IV): sequencing the most valuable type-strain genomes for metagenomic binning, comparative biology and taxonomic classification.</title>
        <authorList>
            <person name="Goeker M."/>
        </authorList>
    </citation>
    <scope>NUCLEOTIDE SEQUENCE [LARGE SCALE GENOMIC DNA]</scope>
    <source>
        <strain evidence="6 7">DSM 104150</strain>
    </source>
</reference>
<evidence type="ECO:0000259" key="4">
    <source>
        <dbReference type="Pfam" id="PF02563"/>
    </source>
</evidence>
<feature type="domain" description="Polysaccharide export protein N-terminal" evidence="4">
    <location>
        <begin position="84"/>
        <end position="152"/>
    </location>
</feature>
<name>A0A318EKH6_9GAMM</name>
<dbReference type="RefSeq" id="WP_110264673.1">
    <property type="nucleotide sequence ID" value="NZ_CAWNXA010000003.1"/>
</dbReference>
<dbReference type="InterPro" id="IPR019554">
    <property type="entry name" value="Soluble_ligand-bd"/>
</dbReference>
<evidence type="ECO:0000259" key="5">
    <source>
        <dbReference type="Pfam" id="PF10531"/>
    </source>
</evidence>
<dbReference type="Gene3D" id="3.30.1950.10">
    <property type="entry name" value="wza like domain"/>
    <property type="match status" value="1"/>
</dbReference>
<evidence type="ECO:0000256" key="3">
    <source>
        <dbReference type="SAM" id="SignalP"/>
    </source>
</evidence>
<comment type="caution">
    <text evidence="6">The sequence shown here is derived from an EMBL/GenBank/DDBJ whole genome shotgun (WGS) entry which is preliminary data.</text>
</comment>
<dbReference type="OrthoDB" id="9808948at2"/>
<sequence>MNVLRFGRAMVVACLLSGFPWLPDAAAQVSAVAPPPVEVPTRSAPPLPSSSEVVAAPSGQRSDVFGASLFQGRFAQQSFRGFNPEHIISVGDRIDLKLWGAVDLAVILEVDAHGNIFVPRVGPTRVLGVQNAELNDLVGSRVREVYRDNVGVYASLATAEPVKVFVTGYVRAPGLYGAFASDSLLHFLDLAGGVDPQTGSFLDVRVLRGGQTVGRFNLYDFLIRGELPLFQFRDGDTIVVWPKKATARIGGLVRNPGQFEFVETVSVADLLEMAGADPRSTHVLLTRNQTSEREAEYLSVDADLDAVTVVSGDELEVFADRQVATIVARVEGEFSGLGQVTLPYGSTLADLLERVGTTERSDMDGLQLYRKSIAERQKQVLDEMLHKLEQAVLNARSGTREEAELRAREAELVLRFVERARAIEPQGRLVLHAGFDPRTVDLQDGDVLRIPRKVNTVAVQGEVFFPTSFVHREGQGVAYYLEQAGGLTQSGDANRIFLVRPSGEMREASQGWFARAEVQPGDELIVLPKVDTKNFQLTKDMVQVLYQIALSAGVVLSI</sequence>
<dbReference type="Pfam" id="PF02563">
    <property type="entry name" value="Poly_export"/>
    <property type="match status" value="1"/>
</dbReference>
<evidence type="ECO:0000256" key="2">
    <source>
        <dbReference type="SAM" id="Coils"/>
    </source>
</evidence>
<dbReference type="Proteomes" id="UP000248330">
    <property type="component" value="Unassembled WGS sequence"/>
</dbReference>
<evidence type="ECO:0000313" key="7">
    <source>
        <dbReference type="Proteomes" id="UP000248330"/>
    </source>
</evidence>
<dbReference type="EMBL" id="QICN01000003">
    <property type="protein sequence ID" value="PXV69760.1"/>
    <property type="molecule type" value="Genomic_DNA"/>
</dbReference>
<organism evidence="6 7">
    <name type="scientific">Sinimarinibacterium flocculans</name>
    <dbReference type="NCBI Taxonomy" id="985250"/>
    <lineage>
        <taxon>Bacteria</taxon>
        <taxon>Pseudomonadati</taxon>
        <taxon>Pseudomonadota</taxon>
        <taxon>Gammaproteobacteria</taxon>
        <taxon>Nevskiales</taxon>
        <taxon>Nevskiaceae</taxon>
        <taxon>Sinimarinibacterium</taxon>
    </lineage>
</organism>
<keyword evidence="2" id="KW-0175">Coiled coil</keyword>
<dbReference type="AlphaFoldDB" id="A0A318EKH6"/>
<dbReference type="PANTHER" id="PTHR33619">
    <property type="entry name" value="POLYSACCHARIDE EXPORT PROTEIN GFCE-RELATED"/>
    <property type="match status" value="1"/>
</dbReference>
<dbReference type="Gene3D" id="3.10.560.10">
    <property type="entry name" value="Outer membrane lipoprotein wza domain like"/>
    <property type="match status" value="3"/>
</dbReference>
<keyword evidence="7" id="KW-1185">Reference proteome</keyword>